<evidence type="ECO:0000313" key="3">
    <source>
        <dbReference type="EMBL" id="EKD24529.1"/>
    </source>
</evidence>
<accession>K1YGQ9</accession>
<keyword evidence="1" id="KW-1133">Transmembrane helix</keyword>
<keyword evidence="1" id="KW-0472">Membrane</keyword>
<dbReference type="CDD" id="cd00146">
    <property type="entry name" value="PKD"/>
    <property type="match status" value="1"/>
</dbReference>
<sequence>MVDQILQPVKGPLDKGGNEGGFVPPMPQTPLQQAPIQQVPVRPQQTANITKPTSNISIRGVLIGCGILFMFVIGGLSLVFYNLMNNPSQLSSVGLDPNTTKTLLQTFSVIFFGLITFLGIGLLIANLYRLITVKNKSKVGYIFGALLWFLVFIFAIVLWARVITMVNNFSVDSILDSNSLILPFLQLKDGVKNIHTTPDLKLIAPATMFYQINAAYSSKLLWTLGQVAAQAVDLDCWNGQLLKLNLTTNQFDGSCIYFKKGEYFLMVNIQYINIPTSERLQKTFSGWSILFDSEISISPTKNDLTFNDAKTEMIVGKAPSKVVFDAGAVFRDLGLSDYKIIWDFNGDGTQDKQNNVSATFVYNEAKLYNVYVRFPGLNNYIYTFPIRVEQSDVPVCEVIVTPGQGKNYAITTNFFDKTVKIVSYQFDILDRNNKDKIIDTIKNSNGAFTYQFLGAGNYAIQNTFLTDGDKQGQCESDDIQIGVSDFQINYDAYFKSPQSPQFKKVTNTWIVAFISGELILTEIPTVIKIQINQISPNTPTATKKLLLDGKQIISTDQNNFEFTIDSAQDHQATLVIEDIPSGAKTEMNIPIKVNRVDIIGKLIVTPDTVGTDPFTVKFDASTTVINDPTDELVSFTWDFWDGTGTDSIRKDFPNAIITHTYRYDTIHNNWTFHPVVIIKTKKGRQVTISPENDIIVKRANQSLIITIPDYPAQIANVGDNVNFSLPNLNGLLSSITWDFGDGQSFTCNTRSCATTPHIYIQAGTYTIRATVTYTDQPSIDGTINLKVQ</sequence>
<proteinExistence type="predicted"/>
<dbReference type="EMBL" id="AMFJ01036219">
    <property type="protein sequence ID" value="EKD24529.1"/>
    <property type="molecule type" value="Genomic_DNA"/>
</dbReference>
<evidence type="ECO:0000256" key="1">
    <source>
        <dbReference type="SAM" id="Phobius"/>
    </source>
</evidence>
<comment type="caution">
    <text evidence="3">The sequence shown here is derived from an EMBL/GenBank/DDBJ whole genome shotgun (WGS) entry which is preliminary data.</text>
</comment>
<name>K1YGQ9_9BACT</name>
<dbReference type="InterPro" id="IPR035986">
    <property type="entry name" value="PKD_dom_sf"/>
</dbReference>
<dbReference type="InterPro" id="IPR000601">
    <property type="entry name" value="PKD_dom"/>
</dbReference>
<feature type="transmembrane region" description="Helical" evidence="1">
    <location>
        <begin position="139"/>
        <end position="160"/>
    </location>
</feature>
<protein>
    <recommendedName>
        <fullName evidence="2">PKD domain-containing protein</fullName>
    </recommendedName>
</protein>
<feature type="transmembrane region" description="Helical" evidence="1">
    <location>
        <begin position="103"/>
        <end position="127"/>
    </location>
</feature>
<reference evidence="3" key="1">
    <citation type="journal article" date="2012" name="Science">
        <title>Fermentation, hydrogen, and sulfur metabolism in multiple uncultivated bacterial phyla.</title>
        <authorList>
            <person name="Wrighton K.C."/>
            <person name="Thomas B.C."/>
            <person name="Sharon I."/>
            <person name="Miller C.S."/>
            <person name="Castelle C.J."/>
            <person name="VerBerkmoes N.C."/>
            <person name="Wilkins M.J."/>
            <person name="Hettich R.L."/>
            <person name="Lipton M.S."/>
            <person name="Williams K.H."/>
            <person name="Long P.E."/>
            <person name="Banfield J.F."/>
        </authorList>
    </citation>
    <scope>NUCLEOTIDE SEQUENCE [LARGE SCALE GENOMIC DNA]</scope>
</reference>
<dbReference type="AlphaFoldDB" id="K1YGQ9"/>
<dbReference type="Pfam" id="PF18911">
    <property type="entry name" value="PKD_4"/>
    <property type="match status" value="1"/>
</dbReference>
<feature type="transmembrane region" description="Helical" evidence="1">
    <location>
        <begin position="61"/>
        <end position="83"/>
    </location>
</feature>
<dbReference type="InterPro" id="IPR013783">
    <property type="entry name" value="Ig-like_fold"/>
</dbReference>
<dbReference type="Gene3D" id="2.60.40.10">
    <property type="entry name" value="Immunoglobulins"/>
    <property type="match status" value="1"/>
</dbReference>
<dbReference type="PROSITE" id="PS50093">
    <property type="entry name" value="PKD"/>
    <property type="match status" value="1"/>
</dbReference>
<evidence type="ECO:0000259" key="2">
    <source>
        <dbReference type="PROSITE" id="PS50093"/>
    </source>
</evidence>
<dbReference type="SUPFAM" id="SSF49299">
    <property type="entry name" value="PKD domain"/>
    <property type="match status" value="3"/>
</dbReference>
<keyword evidence="1" id="KW-0812">Transmembrane</keyword>
<gene>
    <name evidence="3" type="ORF">ACD_80C00212G0002</name>
</gene>
<feature type="domain" description="PKD" evidence="2">
    <location>
        <begin position="734"/>
        <end position="788"/>
    </location>
</feature>
<organism evidence="3">
    <name type="scientific">uncultured bacterium</name>
    <name type="common">gcode 4</name>
    <dbReference type="NCBI Taxonomy" id="1234023"/>
    <lineage>
        <taxon>Bacteria</taxon>
        <taxon>environmental samples</taxon>
    </lineage>
</organism>